<dbReference type="RefSeq" id="NP_001096274.1">
    <property type="nucleotide sequence ID" value="NM_001102804.1"/>
</dbReference>
<dbReference type="AGR" id="Xenbase:XB-GENE-6258107"/>
<proteinExistence type="evidence at transcript level"/>
<dbReference type="Gene3D" id="1.20.5.110">
    <property type="match status" value="1"/>
</dbReference>
<dbReference type="KEGG" id="xtr:100124839"/>
<accession>A4IHF7</accession>
<dbReference type="InterPro" id="IPR055322">
    <property type="entry name" value="C3orf49-like"/>
</dbReference>
<protein>
    <submittedName>
        <fullName evidence="3">Chromosome 3 open reading frame 49</fullName>
    </submittedName>
    <submittedName>
        <fullName evidence="2">LOC100124839 protein</fullName>
    </submittedName>
    <submittedName>
        <fullName evidence="5">Uncharacterized protein LOC100124839</fullName>
    </submittedName>
</protein>
<dbReference type="PaxDb" id="8364-ENSXETP00000062714"/>
<reference evidence="3" key="3">
    <citation type="journal article" date="2010" name="Science">
        <title>The genome of the Western clawed frog Xenopus tropicalis.</title>
        <authorList>
            <person name="Hellsten U."/>
            <person name="Harland R.M."/>
            <person name="Gilchrist M.J."/>
            <person name="Hendrix D."/>
            <person name="Jurka J."/>
            <person name="Kapitonov V."/>
            <person name="Ovcharenko I."/>
            <person name="Putnam N.H."/>
            <person name="Shu S."/>
            <person name="Taher L."/>
            <person name="Blitz I.L."/>
            <person name="Blumberg B."/>
            <person name="Dichmann D.S."/>
            <person name="Dubchak I."/>
            <person name="Amaya E."/>
            <person name="Detter J.C."/>
            <person name="Fletcher R."/>
            <person name="Gerhard D.S."/>
            <person name="Goodstein D."/>
            <person name="Graves T."/>
            <person name="Grigoriev I.V."/>
            <person name="Grimwood J."/>
            <person name="Kawashima T."/>
            <person name="Lindquist E."/>
            <person name="Lucas S.M."/>
            <person name="Mead P.E."/>
            <person name="Mitros T."/>
            <person name="Ogino H."/>
            <person name="Ohta Y."/>
            <person name="Poliakov A.V."/>
            <person name="Pollet N."/>
            <person name="Robert J."/>
            <person name="Salamov A."/>
            <person name="Sater A.K."/>
            <person name="Schmutz J."/>
            <person name="Terry A."/>
            <person name="Vize P.D."/>
            <person name="Warren W.C."/>
            <person name="Wells D."/>
            <person name="Wills A."/>
            <person name="Wilson R.K."/>
            <person name="Zimmerman L.B."/>
            <person name="Zorn A.M."/>
            <person name="Grainger R."/>
            <person name="Grammer T."/>
            <person name="Khokha M.K."/>
            <person name="Richardson P.M."/>
            <person name="Rokhsar D.S."/>
        </authorList>
    </citation>
    <scope>NUCLEOTIDE SEQUENCE [LARGE SCALE GENOMIC DNA]</scope>
    <source>
        <strain evidence="3">Nigerian</strain>
    </source>
</reference>
<dbReference type="CTD" id="100124839"/>
<evidence type="ECO:0000313" key="6">
    <source>
        <dbReference type="Xenbase" id="XB-GENE-6258107"/>
    </source>
</evidence>
<dbReference type="GeneID" id="100124839"/>
<reference evidence="5" key="5">
    <citation type="submission" date="2025-04" db="UniProtKB">
        <authorList>
            <consortium name="RefSeq"/>
        </authorList>
    </citation>
    <scope>IDENTIFICATION</scope>
</reference>
<reference evidence="3" key="4">
    <citation type="submission" date="2020-05" db="UniProtKB">
        <authorList>
            <consortium name="Ensembl"/>
        </authorList>
    </citation>
    <scope>IDENTIFICATION</scope>
</reference>
<dbReference type="OMA" id="LFTKPRM"/>
<feature type="region of interest" description="Disordered" evidence="1">
    <location>
        <begin position="90"/>
        <end position="109"/>
    </location>
</feature>
<name>A4IHF7_XENTR</name>
<keyword evidence="4" id="KW-1185">Reference proteome</keyword>
<feature type="compositionally biased region" description="Polar residues" evidence="1">
    <location>
        <begin position="1"/>
        <end position="11"/>
    </location>
</feature>
<feature type="region of interest" description="Disordered" evidence="1">
    <location>
        <begin position="1"/>
        <end position="22"/>
    </location>
</feature>
<gene>
    <name evidence="6" type="primary">c4h3orf49</name>
    <name evidence="3 5" type="synonym">c3orf49</name>
    <name evidence="2" type="synonym">LOC100124839</name>
</gene>
<dbReference type="PANTHER" id="PTHR36473">
    <property type="entry name" value="CHROMOSOME 3 OPEN READING FRAME 49"/>
    <property type="match status" value="1"/>
</dbReference>
<dbReference type="AlphaFoldDB" id="A4IHF7"/>
<dbReference type="PANTHER" id="PTHR36473:SF1">
    <property type="entry name" value="GENE 11100-RELATED"/>
    <property type="match status" value="1"/>
</dbReference>
<sequence>MLNPTSSSGPLSVTCGKGHKAEQKAKVARHKGKGIVRWHGAVSTNLPKQNVLTPKEDSASDSESLLVPNKKKKSFGQKMKAVLGKVVPAKASNPKHTKAPGTDCSLGKESRFSPTQIRLTKIMKHLPLPREIPKGIARSISPPATLQLDINVVEAESQRLTTDNVVVRSRRMTRRVSVTSLPSGLQKGPYQPKKKHFAFAKKTRKPVEKVRYHPGYTVGNLQMQVDDLIETISEKSTKLLAQRHEELRQCESLGDEILQSSKQFQRVAKKTSRKYRFRDMCFPCVCCCCCCEGT</sequence>
<dbReference type="Xenbase" id="XB-GENE-6258107">
    <property type="gene designation" value="c4h3orf49"/>
</dbReference>
<reference evidence="5" key="1">
    <citation type="journal article" date="2002" name="Dev. Dyn.">
        <title>Genetic and genomic tools for Xenopus research: The NIH Xenopus initiative.</title>
        <authorList>
            <person name="Klein S.L."/>
            <person name="Strausberg R.L."/>
            <person name="Wagner L."/>
            <person name="Pontius J."/>
            <person name="Clifton S.W."/>
            <person name="Richardson P."/>
        </authorList>
    </citation>
    <scope>NUCLEOTIDE SEQUENCE</scope>
</reference>
<dbReference type="OrthoDB" id="9042669at2759"/>
<organism evidence="2">
    <name type="scientific">Xenopus tropicalis</name>
    <name type="common">Western clawed frog</name>
    <name type="synonym">Silurana tropicalis</name>
    <dbReference type="NCBI Taxonomy" id="8364"/>
    <lineage>
        <taxon>Eukaryota</taxon>
        <taxon>Metazoa</taxon>
        <taxon>Chordata</taxon>
        <taxon>Craniata</taxon>
        <taxon>Vertebrata</taxon>
        <taxon>Euteleostomi</taxon>
        <taxon>Amphibia</taxon>
        <taxon>Batrachia</taxon>
        <taxon>Anura</taxon>
        <taxon>Pipoidea</taxon>
        <taxon>Pipidae</taxon>
        <taxon>Xenopodinae</taxon>
        <taxon>Xenopus</taxon>
        <taxon>Silurana</taxon>
    </lineage>
</organism>
<reference evidence="2" key="2">
    <citation type="submission" date="2007-03" db="EMBL/GenBank/DDBJ databases">
        <authorList>
            <consortium name="NIH - Xenopus Gene Collection (XGC) project"/>
        </authorList>
    </citation>
    <scope>NUCLEOTIDE SEQUENCE [LARGE SCALE MRNA]</scope>
    <source>
        <tissue evidence="2">Whole embryo</tissue>
    </source>
</reference>
<evidence type="ECO:0000313" key="4">
    <source>
        <dbReference type="Proteomes" id="UP000008143"/>
    </source>
</evidence>
<dbReference type="Ensembl" id="ENSXETT00000063304">
    <property type="protein sequence ID" value="ENSXETP00000062714"/>
    <property type="gene ID" value="ENSXETG00000006540"/>
</dbReference>
<dbReference type="EMBL" id="BC135506">
    <property type="protein sequence ID" value="AAI35507.1"/>
    <property type="molecule type" value="mRNA"/>
</dbReference>
<dbReference type="Bgee" id="ENSXETG00000006540">
    <property type="expression patterns" value="Expressed in embryo"/>
</dbReference>
<evidence type="ECO:0000256" key="1">
    <source>
        <dbReference type="SAM" id="MobiDB-lite"/>
    </source>
</evidence>
<evidence type="ECO:0000313" key="5">
    <source>
        <dbReference type="RefSeq" id="NP_001096274.1"/>
    </source>
</evidence>
<dbReference type="STRING" id="8364.ENSXETP00000025236"/>
<dbReference type="GeneTree" id="ENSGT00390000007318"/>
<evidence type="ECO:0000313" key="2">
    <source>
        <dbReference type="EMBL" id="AAI35507.1"/>
    </source>
</evidence>
<evidence type="ECO:0000313" key="3">
    <source>
        <dbReference type="Ensembl" id="ENSXETP00000062714"/>
    </source>
</evidence>
<dbReference type="Proteomes" id="UP000008143">
    <property type="component" value="Chromosome 4"/>
</dbReference>